<gene>
    <name evidence="1" type="ORF">QEH52_17890</name>
</gene>
<accession>A0ABU1B1C3</accession>
<evidence type="ECO:0000313" key="2">
    <source>
        <dbReference type="Proteomes" id="UP001225316"/>
    </source>
</evidence>
<comment type="caution">
    <text evidence="1">The sequence shown here is derived from an EMBL/GenBank/DDBJ whole genome shotgun (WGS) entry which is preliminary data.</text>
</comment>
<dbReference type="RefSeq" id="WP_308952323.1">
    <property type="nucleotide sequence ID" value="NZ_JARXHW010000067.1"/>
</dbReference>
<evidence type="ECO:0000313" key="1">
    <source>
        <dbReference type="EMBL" id="MDQ8209405.1"/>
    </source>
</evidence>
<organism evidence="1 2">
    <name type="scientific">Thalassobacterium maritimum</name>
    <dbReference type="NCBI Taxonomy" id="3041265"/>
    <lineage>
        <taxon>Bacteria</taxon>
        <taxon>Pseudomonadati</taxon>
        <taxon>Verrucomicrobiota</taxon>
        <taxon>Opitutia</taxon>
        <taxon>Puniceicoccales</taxon>
        <taxon>Coraliomargaritaceae</taxon>
        <taxon>Thalassobacterium</taxon>
    </lineage>
</organism>
<proteinExistence type="predicted"/>
<sequence length="104" mass="11293">MYCQLSLYDFKNDDAYAQGLAYLKDTYVPSKQQAEGFASLLIAEAGPRRIGVLLRFRNEEKLKAASVTGSAFQVFTSQLSAPPKIVSGLNVIADYPQADTIAGV</sequence>
<name>A0ABU1B1C3_9BACT</name>
<protein>
    <recommendedName>
        <fullName evidence="3">ABM domain-containing protein</fullName>
    </recommendedName>
</protein>
<keyword evidence="2" id="KW-1185">Reference proteome</keyword>
<reference evidence="1 2" key="1">
    <citation type="submission" date="2023-04" db="EMBL/GenBank/DDBJ databases">
        <title>A novel bacteria isolated from coastal sediment.</title>
        <authorList>
            <person name="Liu X.-J."/>
            <person name="Du Z.-J."/>
        </authorList>
    </citation>
    <scope>NUCLEOTIDE SEQUENCE [LARGE SCALE GENOMIC DNA]</scope>
    <source>
        <strain evidence="1 2">SDUM461003</strain>
    </source>
</reference>
<evidence type="ECO:0008006" key="3">
    <source>
        <dbReference type="Google" id="ProtNLM"/>
    </source>
</evidence>
<dbReference type="EMBL" id="JARXHW010000067">
    <property type="protein sequence ID" value="MDQ8209405.1"/>
    <property type="molecule type" value="Genomic_DNA"/>
</dbReference>
<dbReference type="Proteomes" id="UP001225316">
    <property type="component" value="Unassembled WGS sequence"/>
</dbReference>